<organism evidence="1 2">
    <name type="scientific">Hallerella succinigenes</name>
    <dbReference type="NCBI Taxonomy" id="1896222"/>
    <lineage>
        <taxon>Bacteria</taxon>
        <taxon>Pseudomonadati</taxon>
        <taxon>Fibrobacterota</taxon>
        <taxon>Fibrobacteria</taxon>
        <taxon>Fibrobacterales</taxon>
        <taxon>Fibrobacteraceae</taxon>
        <taxon>Hallerella</taxon>
    </lineage>
</organism>
<dbReference type="Proteomes" id="UP000231134">
    <property type="component" value="Unassembled WGS sequence"/>
</dbReference>
<proteinExistence type="predicted"/>
<reference evidence="1 2" key="1">
    <citation type="submission" date="2017-11" db="EMBL/GenBank/DDBJ databases">
        <title>Animal gut microbial communities from fecal samples from Wisconsin, USA.</title>
        <authorList>
            <person name="Neumann A."/>
        </authorList>
    </citation>
    <scope>NUCLEOTIDE SEQUENCE [LARGE SCALE GENOMIC DNA]</scope>
    <source>
        <strain evidence="1 2">UWS3</strain>
    </source>
</reference>
<evidence type="ECO:0000313" key="1">
    <source>
        <dbReference type="EMBL" id="PJJ42769.1"/>
    </source>
</evidence>
<sequence>MVVIALFVMLIVALMFVFAPKRGQHISLIASACTFDDFEPQCFDRNPMWNDGLYYFDSVLYATKDTIKAMKSLMWDFWKLEFAGEGAASIPSSILAGRSLETGKTGCVSATWLALMVGEARNLRVDAILVPGHMFFRVNGANMEPNREGYHYSDEEYRQKYADGSWSGYEFRPLYKKQFLGLVAFNMGNYYLSTDAEVALGWYKMASELFPAFPGIDKNRRLAIEKVDPREKVRIR</sequence>
<protein>
    <recommendedName>
        <fullName evidence="3">Transglutaminase-like superfamily protein</fullName>
    </recommendedName>
</protein>
<evidence type="ECO:0008006" key="3">
    <source>
        <dbReference type="Google" id="ProtNLM"/>
    </source>
</evidence>
<dbReference type="AlphaFoldDB" id="A0A2M9AAN4"/>
<comment type="caution">
    <text evidence="1">The sequence shown here is derived from an EMBL/GenBank/DDBJ whole genome shotgun (WGS) entry which is preliminary data.</text>
</comment>
<accession>A0A2M9AAN4</accession>
<evidence type="ECO:0000313" key="2">
    <source>
        <dbReference type="Proteomes" id="UP000231134"/>
    </source>
</evidence>
<dbReference type="EMBL" id="PGEX01000001">
    <property type="protein sequence ID" value="PJJ42769.1"/>
    <property type="molecule type" value="Genomic_DNA"/>
</dbReference>
<name>A0A2M9AAN4_9BACT</name>
<keyword evidence="2" id="KW-1185">Reference proteome</keyword>
<gene>
    <name evidence="1" type="ORF">BGX16_2814</name>
</gene>